<evidence type="ECO:0000256" key="3">
    <source>
        <dbReference type="ARBA" id="ARBA00022806"/>
    </source>
</evidence>
<dbReference type="Gene3D" id="3.40.50.300">
    <property type="entry name" value="P-loop containing nucleotide triphosphate hydrolases"/>
    <property type="match status" value="2"/>
</dbReference>
<dbReference type="OrthoDB" id="9815222at2"/>
<evidence type="ECO:0000313" key="7">
    <source>
        <dbReference type="EMBL" id="RUO36103.1"/>
    </source>
</evidence>
<reference evidence="8" key="1">
    <citation type="journal article" date="2018" name="Front. Microbiol.">
        <title>Genome-Based Analysis Reveals the Taxonomy and Diversity of the Family Idiomarinaceae.</title>
        <authorList>
            <person name="Liu Y."/>
            <person name="Lai Q."/>
            <person name="Shao Z."/>
        </authorList>
    </citation>
    <scope>NUCLEOTIDE SEQUENCE [LARGE SCALE GENOMIC DNA]</scope>
    <source>
        <strain evidence="8">AIS</strain>
    </source>
</reference>
<protein>
    <submittedName>
        <fullName evidence="7">Helicase-like protein</fullName>
    </submittedName>
</protein>
<dbReference type="Pfam" id="PF00270">
    <property type="entry name" value="DEAD"/>
    <property type="match status" value="1"/>
</dbReference>
<dbReference type="InterPro" id="IPR011545">
    <property type="entry name" value="DEAD/DEAH_box_helicase_dom"/>
</dbReference>
<dbReference type="RefSeq" id="WP_126808096.1">
    <property type="nucleotide sequence ID" value="NZ_PIPP01000004.1"/>
</dbReference>
<dbReference type="SMART" id="SM00490">
    <property type="entry name" value="HELICc"/>
    <property type="match status" value="1"/>
</dbReference>
<dbReference type="Proteomes" id="UP000286934">
    <property type="component" value="Unassembled WGS sequence"/>
</dbReference>
<evidence type="ECO:0000259" key="5">
    <source>
        <dbReference type="PROSITE" id="PS51192"/>
    </source>
</evidence>
<feature type="domain" description="Helicase ATP-binding" evidence="5">
    <location>
        <begin position="110"/>
        <end position="263"/>
    </location>
</feature>
<name>A0A432WQN4_9GAMM</name>
<dbReference type="GO" id="GO:0016787">
    <property type="term" value="F:hydrolase activity"/>
    <property type="evidence" value="ECO:0007669"/>
    <property type="project" value="UniProtKB-KW"/>
</dbReference>
<sequence length="705" mass="81027">MEELYLEAANYLNCENLDFEKSYFICDACSSLLGSEDFETKGRDLLIRSIDASSTFHIGVKPMLNDLIECAGLYPYLGDVDNEISALRKEYHKSRYIEDVYLHSSQQQISEILEQSKSVVLSAPTSYGKTLLIHELVSSHRYRNIIIIQPTLALLDETRKSLSKYKDYKLIVSTRQEANHEGGNIFLFTAERVLEFNDFPSIDFFAIDEFYKLSITRDDDRAIVLNQAFYKLLQLTKNYYLLGPVVTDLEDEFKSNLNFEWVKTDFATVAVNEHYVGEYRKNEEDKKKMDLYNLLVGLDEPTLIYCSSPDKTKELASDFIKFLLNQALSYPSEQNSHVVEWCRINIHDSWSFNDFLLQSIGVHHGEMPRHLGSTLVDLFNNGDIQFLFCTATLIEGVNTSAKNVILYHRKKGPKKIDFFDFKNIAGRAGRMRKHFVGNVYKMEKEPDQLSFNVDVPIISQKNAPDDILMYMNQADLTQDSKNQIKKYDEVDLGLMTLVKQNSGMPIDGQISLVEAILANEESLRGLLCWTGYPKYEQLATVIDLAWTHLLRNTDTKGRVWSSKQLTFYTNLYFQSKSLGAFIARLINKGNSPEDAISIALSTIRTWFQFKLPKLLITVSSLQEYVFKENSGNYNYYATQIEHGFLPPNLSELIEYNIPTSLAKKFEGFISEDDSIEAIISKIKNVDWGRLGLIPYEELLLKRLIE</sequence>
<comment type="caution">
    <text evidence="7">The sequence shown here is derived from an EMBL/GenBank/DDBJ whole genome shotgun (WGS) entry which is preliminary data.</text>
</comment>
<dbReference type="SUPFAM" id="SSF52540">
    <property type="entry name" value="P-loop containing nucleoside triphosphate hydrolases"/>
    <property type="match status" value="2"/>
</dbReference>
<dbReference type="InterPro" id="IPR001650">
    <property type="entry name" value="Helicase_C-like"/>
</dbReference>
<keyword evidence="1" id="KW-0547">Nucleotide-binding</keyword>
<gene>
    <name evidence="7" type="ORF">CWE13_09530</name>
</gene>
<dbReference type="PANTHER" id="PTHR12131">
    <property type="entry name" value="ATP-DEPENDENT RNA AND DNA HELICASE"/>
    <property type="match status" value="1"/>
</dbReference>
<dbReference type="AlphaFoldDB" id="A0A432WQN4"/>
<dbReference type="GO" id="GO:0003676">
    <property type="term" value="F:nucleic acid binding"/>
    <property type="evidence" value="ECO:0007669"/>
    <property type="project" value="InterPro"/>
</dbReference>
<accession>A0A432WQN4</accession>
<dbReference type="PANTHER" id="PTHR12131:SF1">
    <property type="entry name" value="ATP-DEPENDENT RNA HELICASE SUPV3L1, MITOCHONDRIAL-RELATED"/>
    <property type="match status" value="1"/>
</dbReference>
<evidence type="ECO:0000259" key="6">
    <source>
        <dbReference type="PROSITE" id="PS51194"/>
    </source>
</evidence>
<evidence type="ECO:0000256" key="1">
    <source>
        <dbReference type="ARBA" id="ARBA00022741"/>
    </source>
</evidence>
<organism evidence="7 8">
    <name type="scientific">Aliidiomarina shirensis</name>
    <dbReference type="NCBI Taxonomy" id="1048642"/>
    <lineage>
        <taxon>Bacteria</taxon>
        <taxon>Pseudomonadati</taxon>
        <taxon>Pseudomonadota</taxon>
        <taxon>Gammaproteobacteria</taxon>
        <taxon>Alteromonadales</taxon>
        <taxon>Idiomarinaceae</taxon>
        <taxon>Aliidiomarina</taxon>
    </lineage>
</organism>
<dbReference type="SMART" id="SM00487">
    <property type="entry name" value="DEXDc"/>
    <property type="match status" value="1"/>
</dbReference>
<dbReference type="InterPro" id="IPR014001">
    <property type="entry name" value="Helicase_ATP-bd"/>
</dbReference>
<dbReference type="PROSITE" id="PS51194">
    <property type="entry name" value="HELICASE_CTER"/>
    <property type="match status" value="1"/>
</dbReference>
<evidence type="ECO:0000313" key="8">
    <source>
        <dbReference type="Proteomes" id="UP000286934"/>
    </source>
</evidence>
<dbReference type="GO" id="GO:0004386">
    <property type="term" value="F:helicase activity"/>
    <property type="evidence" value="ECO:0007669"/>
    <property type="project" value="UniProtKB-KW"/>
</dbReference>
<dbReference type="EMBL" id="PIPP01000004">
    <property type="protein sequence ID" value="RUO36103.1"/>
    <property type="molecule type" value="Genomic_DNA"/>
</dbReference>
<dbReference type="InterPro" id="IPR050699">
    <property type="entry name" value="RNA-DNA_Helicase"/>
</dbReference>
<dbReference type="Pfam" id="PF00271">
    <property type="entry name" value="Helicase_C"/>
    <property type="match status" value="1"/>
</dbReference>
<proteinExistence type="predicted"/>
<keyword evidence="4" id="KW-0067">ATP-binding</keyword>
<evidence type="ECO:0000256" key="4">
    <source>
        <dbReference type="ARBA" id="ARBA00022840"/>
    </source>
</evidence>
<feature type="domain" description="Helicase C-terminal" evidence="6">
    <location>
        <begin position="290"/>
        <end position="498"/>
    </location>
</feature>
<evidence type="ECO:0000256" key="2">
    <source>
        <dbReference type="ARBA" id="ARBA00022801"/>
    </source>
</evidence>
<keyword evidence="2" id="KW-0378">Hydrolase</keyword>
<dbReference type="GO" id="GO:0005524">
    <property type="term" value="F:ATP binding"/>
    <property type="evidence" value="ECO:0007669"/>
    <property type="project" value="UniProtKB-KW"/>
</dbReference>
<dbReference type="InterPro" id="IPR027417">
    <property type="entry name" value="P-loop_NTPase"/>
</dbReference>
<dbReference type="PROSITE" id="PS51192">
    <property type="entry name" value="HELICASE_ATP_BIND_1"/>
    <property type="match status" value="1"/>
</dbReference>
<keyword evidence="3 7" id="KW-0347">Helicase</keyword>
<keyword evidence="8" id="KW-1185">Reference proteome</keyword>